<proteinExistence type="predicted"/>
<dbReference type="STRING" id="1192034.CAP_2062"/>
<evidence type="ECO:0000256" key="2">
    <source>
        <dbReference type="SAM" id="SignalP"/>
    </source>
</evidence>
<evidence type="ECO:0000256" key="1">
    <source>
        <dbReference type="SAM" id="MobiDB-lite"/>
    </source>
</evidence>
<feature type="compositionally biased region" description="Low complexity" evidence="1">
    <location>
        <begin position="24"/>
        <end position="41"/>
    </location>
</feature>
<dbReference type="EMBL" id="ASRX01000017">
    <property type="protein sequence ID" value="EYF06184.1"/>
    <property type="molecule type" value="Genomic_DNA"/>
</dbReference>
<gene>
    <name evidence="3" type="ORF">CAP_2062</name>
</gene>
<protein>
    <recommendedName>
        <fullName evidence="5">Lipoprotein</fullName>
    </recommendedName>
</protein>
<evidence type="ECO:0000313" key="4">
    <source>
        <dbReference type="Proteomes" id="UP000019678"/>
    </source>
</evidence>
<comment type="caution">
    <text evidence="3">The sequence shown here is derived from an EMBL/GenBank/DDBJ whole genome shotgun (WGS) entry which is preliminary data.</text>
</comment>
<feature type="chain" id="PRO_5001500115" description="Lipoprotein" evidence="2">
    <location>
        <begin position="18"/>
        <end position="287"/>
    </location>
</feature>
<dbReference type="InterPro" id="IPR025921">
    <property type="entry name" value="HmuY"/>
</dbReference>
<dbReference type="CDD" id="cd12105">
    <property type="entry name" value="HmuY"/>
    <property type="match status" value="1"/>
</dbReference>
<name>A0A017TAC7_9BACT</name>
<feature type="compositionally biased region" description="Gly residues" evidence="1">
    <location>
        <begin position="42"/>
        <end position="65"/>
    </location>
</feature>
<dbReference type="AlphaFoldDB" id="A0A017TAC7"/>
<dbReference type="eggNOG" id="ENOG5032BPP">
    <property type="taxonomic scope" value="Bacteria"/>
</dbReference>
<keyword evidence="4" id="KW-1185">Reference proteome</keyword>
<dbReference type="Proteomes" id="UP000019678">
    <property type="component" value="Unassembled WGS sequence"/>
</dbReference>
<accession>A0A017TAC7</accession>
<feature type="region of interest" description="Disordered" evidence="1">
    <location>
        <begin position="15"/>
        <end position="67"/>
    </location>
</feature>
<dbReference type="Pfam" id="PF14064">
    <property type="entry name" value="HmuY"/>
    <property type="match status" value="1"/>
</dbReference>
<keyword evidence="2" id="KW-0732">Signal</keyword>
<organism evidence="3 4">
    <name type="scientific">Chondromyces apiculatus DSM 436</name>
    <dbReference type="NCBI Taxonomy" id="1192034"/>
    <lineage>
        <taxon>Bacteria</taxon>
        <taxon>Pseudomonadati</taxon>
        <taxon>Myxococcota</taxon>
        <taxon>Polyangia</taxon>
        <taxon>Polyangiales</taxon>
        <taxon>Polyangiaceae</taxon>
        <taxon>Chondromyces</taxon>
    </lineage>
</organism>
<feature type="signal peptide" evidence="2">
    <location>
        <begin position="1"/>
        <end position="17"/>
    </location>
</feature>
<evidence type="ECO:0008006" key="5">
    <source>
        <dbReference type="Google" id="ProtNLM"/>
    </source>
</evidence>
<reference evidence="3 4" key="1">
    <citation type="submission" date="2013-05" db="EMBL/GenBank/DDBJ databases">
        <title>Genome assembly of Chondromyces apiculatus DSM 436.</title>
        <authorList>
            <person name="Sharma G."/>
            <person name="Khatri I."/>
            <person name="Kaur C."/>
            <person name="Mayilraj S."/>
            <person name="Subramanian S."/>
        </authorList>
    </citation>
    <scope>NUCLEOTIDE SEQUENCE [LARGE SCALE GENOMIC DNA]</scope>
    <source>
        <strain evidence="3 4">DSM 436</strain>
    </source>
</reference>
<dbReference type="RefSeq" id="WP_052374957.1">
    <property type="nucleotide sequence ID" value="NZ_ASRX01000017.1"/>
</dbReference>
<evidence type="ECO:0000313" key="3">
    <source>
        <dbReference type="EMBL" id="EYF06184.1"/>
    </source>
</evidence>
<sequence>MALLFAGALFAAAGACSSDDDDGTSTSSSSSTTSSSSTSSSAGGGGSGGDNSTGGGGSAPVGGGCTEPTEVACSDNVLQDLNLQDDTDAGMITSTPEGMGFLSLIDAVAGGAMATDPTSYTYGRFTDTGLEKVNISDEAALDSMEWDIAFRRSTVRINSGNSGPSCVTGAPIPNAVFDEVTAVPDPAPAARTDSYYSSGCVLQGDASGQPTAPGTALSGFYVYNLDTHCVGMSDQVYLLQLADSRYLKLEITAYYTTENQQLCDNGDPLPQGPTGSGNYQVRWAFLP</sequence>